<keyword evidence="6 12" id="KW-0378">Hydrolase</keyword>
<dbReference type="Gene3D" id="3.40.50.300">
    <property type="entry name" value="P-loop containing nucleotide triphosphate hydrolases"/>
    <property type="match status" value="2"/>
</dbReference>
<dbReference type="InterPro" id="IPR054712">
    <property type="entry name" value="Cas3-like_dom"/>
</dbReference>
<comment type="caution">
    <text evidence="12">The sequence shown here is derived from an EMBL/GenBank/DDBJ whole genome shotgun (WGS) entry which is preliminary data.</text>
</comment>
<dbReference type="InterPro" id="IPR011545">
    <property type="entry name" value="DEAD/DEAH_box_helicase_dom"/>
</dbReference>
<dbReference type="PROSITE" id="PS51192">
    <property type="entry name" value="HELICASE_ATP_BIND_1"/>
    <property type="match status" value="1"/>
</dbReference>
<proteinExistence type="inferred from homology"/>
<evidence type="ECO:0000256" key="3">
    <source>
        <dbReference type="ARBA" id="ARBA00022722"/>
    </source>
</evidence>
<gene>
    <name evidence="12" type="ORF">JOC73_001015</name>
</gene>
<evidence type="ECO:0000256" key="2">
    <source>
        <dbReference type="ARBA" id="ARBA00009046"/>
    </source>
</evidence>
<dbReference type="InterPro" id="IPR014001">
    <property type="entry name" value="Helicase_ATP-bd"/>
</dbReference>
<dbReference type="Gene3D" id="1.10.3210.30">
    <property type="match status" value="1"/>
</dbReference>
<keyword evidence="7" id="KW-0347">Helicase</keyword>
<evidence type="ECO:0000259" key="11">
    <source>
        <dbReference type="PROSITE" id="PS51643"/>
    </source>
</evidence>
<dbReference type="GO" id="GO:0016787">
    <property type="term" value="F:hydrolase activity"/>
    <property type="evidence" value="ECO:0007669"/>
    <property type="project" value="UniProtKB-KW"/>
</dbReference>
<dbReference type="Pfam" id="PF22590">
    <property type="entry name" value="Cas3-like_C_2"/>
    <property type="match status" value="1"/>
</dbReference>
<keyword evidence="9" id="KW-0051">Antiviral defense</keyword>
<evidence type="ECO:0000256" key="7">
    <source>
        <dbReference type="ARBA" id="ARBA00022806"/>
    </source>
</evidence>
<dbReference type="NCBIfam" id="TIGR01587">
    <property type="entry name" value="cas3_core"/>
    <property type="match status" value="1"/>
</dbReference>
<dbReference type="CDD" id="cd09641">
    <property type="entry name" value="Cas3''_I"/>
    <property type="match status" value="1"/>
</dbReference>
<comment type="similarity">
    <text evidence="1">In the N-terminal section; belongs to the CRISPR-associated nuclease Cas3-HD family.</text>
</comment>
<evidence type="ECO:0000256" key="5">
    <source>
        <dbReference type="ARBA" id="ARBA00022741"/>
    </source>
</evidence>
<evidence type="ECO:0000313" key="12">
    <source>
        <dbReference type="EMBL" id="MBM7614503.1"/>
    </source>
</evidence>
<keyword evidence="13" id="KW-1185">Reference proteome</keyword>
<dbReference type="InterPro" id="IPR006474">
    <property type="entry name" value="Helicase_Cas3_CRISPR-ass_core"/>
</dbReference>
<keyword evidence="4" id="KW-0479">Metal-binding</keyword>
<keyword evidence="8" id="KW-0067">ATP-binding</keyword>
<dbReference type="NCBIfam" id="TIGR01596">
    <property type="entry name" value="cas3_HD"/>
    <property type="match status" value="1"/>
</dbReference>
<dbReference type="Proteomes" id="UP001314796">
    <property type="component" value="Unassembled WGS sequence"/>
</dbReference>
<dbReference type="EC" id="3.1.-.-" evidence="12"/>
<sequence>MYFDGVDKIELGQIILNRDTMYAHVLDDRKETLEEHGELATEYLYKIVEDKQLSSILLNIENGLMEDCSDEGRKLYREMLLNTIYLHDIGKINCNFQYNKMRNKLFKGKKGLKYNNSNHSMLSSLIYLNHYFNKIRSLPNKKDKSTLAIFLVLNAYIISKHHGSLDSLQEFQDKLLDEDREGCRLYTQELTMFNEIYQEPIVFACNKNILSNIFGAVKETLKKQEENVGFYMYMFIYERLLASLLLSCDYYATSQFKNGKQIEYIGKVQDINKFYDVFKNTSIYKGIRDYQNKSYGKKTSFHDISNINVLRNELFLEAEENLLKNIDKNIFYLEAPTGSGKSNVGFNLSLKILEAASKMNKIFYVYPFNTLIEQNINTLGKLFGNNGIMEDIAVINSVVPIKTRAKKPEEDSDLIDVDYEKSLLDRQFLHYPMVLTTHVSMFNYLFGTSKNDLFPLYQLCNSVIILDEIQSYKNGIWKEIITFLNYYAEALNIKFIIMSATLPNLSKLIDQETDTVNLIEDREKYFSNPIFKDRVKLDFSLLEIKEEMIEALLSHVVETAKGTDGNILIEFITKKSAMIFFKKLIDYKETMPAIETKEILLITGDDNSIDRRNIIDKVKGNRNIILIATQVIEAGVDIDMDIGYKDISMLDAEEQFLGRINRSCLKDNCRVFFFNLDEASMVYKGDVRKEKNITLVAENIRDILLNKNFSVFYDYVLEVLNDKADKLNDNNFKNFITGTIGELAFTKVKERMTLIDESFEYSVFLNRTILVGEEDSLVGEEVWEEYVALLKDSKMGYSEKKVKLSKALANMKYFIYKVKSNHFTYEDQAGDIYYIGDGEKYFVNGKFDRENFDKGIGDFI</sequence>
<dbReference type="SUPFAM" id="SSF52540">
    <property type="entry name" value="P-loop containing nucleoside triphosphate hydrolases"/>
    <property type="match status" value="1"/>
</dbReference>
<evidence type="ECO:0000313" key="13">
    <source>
        <dbReference type="Proteomes" id="UP001314796"/>
    </source>
</evidence>
<keyword evidence="5" id="KW-0547">Nucleotide-binding</keyword>
<evidence type="ECO:0000256" key="6">
    <source>
        <dbReference type="ARBA" id="ARBA00022801"/>
    </source>
</evidence>
<protein>
    <submittedName>
        <fullName evidence="12">CRISPR-associated endonuclease/helicase Cas3</fullName>
        <ecNumber evidence="12">3.1.-.-</ecNumber>
        <ecNumber evidence="12">3.6.4.-</ecNumber>
    </submittedName>
</protein>
<keyword evidence="3" id="KW-0540">Nuclease</keyword>
<reference evidence="12 13" key="1">
    <citation type="submission" date="2021-01" db="EMBL/GenBank/DDBJ databases">
        <title>Genomic Encyclopedia of Type Strains, Phase IV (KMG-IV): sequencing the most valuable type-strain genomes for metagenomic binning, comparative biology and taxonomic classification.</title>
        <authorList>
            <person name="Goeker M."/>
        </authorList>
    </citation>
    <scope>NUCLEOTIDE SEQUENCE [LARGE SCALE GENOMIC DNA]</scope>
    <source>
        <strain evidence="12 13">DSM 25890</strain>
    </source>
</reference>
<dbReference type="GO" id="GO:0004519">
    <property type="term" value="F:endonuclease activity"/>
    <property type="evidence" value="ECO:0007669"/>
    <property type="project" value="UniProtKB-KW"/>
</dbReference>
<dbReference type="RefSeq" id="WP_204400810.1">
    <property type="nucleotide sequence ID" value="NZ_JAFBEE010000005.1"/>
</dbReference>
<dbReference type="EC" id="3.6.4.-" evidence="12"/>
<evidence type="ECO:0000256" key="8">
    <source>
        <dbReference type="ARBA" id="ARBA00022840"/>
    </source>
</evidence>
<evidence type="ECO:0000256" key="9">
    <source>
        <dbReference type="ARBA" id="ARBA00023118"/>
    </source>
</evidence>
<accession>A0ABS2NNI3</accession>
<feature type="domain" description="Helicase ATP-binding" evidence="10">
    <location>
        <begin position="322"/>
        <end position="520"/>
    </location>
</feature>
<dbReference type="Pfam" id="PF00270">
    <property type="entry name" value="DEAD"/>
    <property type="match status" value="1"/>
</dbReference>
<evidence type="ECO:0000259" key="10">
    <source>
        <dbReference type="PROSITE" id="PS51192"/>
    </source>
</evidence>
<feature type="domain" description="HD Cas3-type" evidence="11">
    <location>
        <begin position="26"/>
        <end position="251"/>
    </location>
</feature>
<dbReference type="SMART" id="SM00487">
    <property type="entry name" value="DEXDc"/>
    <property type="match status" value="1"/>
</dbReference>
<name>A0ABS2NNI3_9FIRM</name>
<dbReference type="EMBL" id="JAFBEE010000005">
    <property type="protein sequence ID" value="MBM7614503.1"/>
    <property type="molecule type" value="Genomic_DNA"/>
</dbReference>
<evidence type="ECO:0000256" key="4">
    <source>
        <dbReference type="ARBA" id="ARBA00022723"/>
    </source>
</evidence>
<dbReference type="InterPro" id="IPR038257">
    <property type="entry name" value="CRISPR-assoc_Cas3_HD_sf"/>
</dbReference>
<evidence type="ECO:0000256" key="1">
    <source>
        <dbReference type="ARBA" id="ARBA00006847"/>
    </source>
</evidence>
<keyword evidence="12" id="KW-0255">Endonuclease</keyword>
<dbReference type="InterPro" id="IPR006483">
    <property type="entry name" value="CRISPR-assoc_Cas3_HD"/>
</dbReference>
<organism evidence="12 13">
    <name type="scientific">Alkaliphilus hydrothermalis</name>
    <dbReference type="NCBI Taxonomy" id="1482730"/>
    <lineage>
        <taxon>Bacteria</taxon>
        <taxon>Bacillati</taxon>
        <taxon>Bacillota</taxon>
        <taxon>Clostridia</taxon>
        <taxon>Peptostreptococcales</taxon>
        <taxon>Natronincolaceae</taxon>
        <taxon>Alkaliphilus</taxon>
    </lineage>
</organism>
<comment type="similarity">
    <text evidence="2">In the central section; belongs to the CRISPR-associated helicase Cas3 family.</text>
</comment>
<dbReference type="PROSITE" id="PS51643">
    <property type="entry name" value="HD_CAS3"/>
    <property type="match status" value="1"/>
</dbReference>
<dbReference type="InterPro" id="IPR027417">
    <property type="entry name" value="P-loop_NTPase"/>
</dbReference>